<organism evidence="2 3">
    <name type="scientific">Undibacterium rugosum</name>
    <dbReference type="NCBI Taxonomy" id="2762291"/>
    <lineage>
        <taxon>Bacteria</taxon>
        <taxon>Pseudomonadati</taxon>
        <taxon>Pseudomonadota</taxon>
        <taxon>Betaproteobacteria</taxon>
        <taxon>Burkholderiales</taxon>
        <taxon>Oxalobacteraceae</taxon>
        <taxon>Undibacterium</taxon>
    </lineage>
</organism>
<evidence type="ECO:0000259" key="1">
    <source>
        <dbReference type="Pfam" id="PF22557"/>
    </source>
</evidence>
<evidence type="ECO:0000313" key="3">
    <source>
        <dbReference type="Proteomes" id="UP000612361"/>
    </source>
</evidence>
<dbReference type="Pfam" id="PF22557">
    <property type="entry name" value="DuOB"/>
    <property type="match status" value="1"/>
</dbReference>
<dbReference type="RefSeq" id="WP_186882280.1">
    <property type="nucleotide sequence ID" value="NZ_JACOGG010000019.1"/>
</dbReference>
<dbReference type="AlphaFoldDB" id="A0A923I2T2"/>
<feature type="domain" description="Dual OB-containing" evidence="1">
    <location>
        <begin position="6"/>
        <end position="228"/>
    </location>
</feature>
<dbReference type="InterPro" id="IPR054335">
    <property type="entry name" value="DuOB_dom"/>
</dbReference>
<comment type="caution">
    <text evidence="2">The sequence shown here is derived from an EMBL/GenBank/DDBJ whole genome shotgun (WGS) entry which is preliminary data.</text>
</comment>
<accession>A0A923I2T2</accession>
<evidence type="ECO:0000313" key="2">
    <source>
        <dbReference type="EMBL" id="MBC3936743.1"/>
    </source>
</evidence>
<name>A0A923I2T2_9BURK</name>
<reference evidence="2" key="1">
    <citation type="submission" date="2020-08" db="EMBL/GenBank/DDBJ databases">
        <title>Novel species isolated from subtropical streams in China.</title>
        <authorList>
            <person name="Lu H."/>
        </authorList>
    </citation>
    <scope>NUCLEOTIDE SEQUENCE</scope>
    <source>
        <strain evidence="2">CY7W</strain>
    </source>
</reference>
<keyword evidence="3" id="KW-1185">Reference proteome</keyword>
<sequence>MPSYTKTILCLANSIKHYPLRCIAGREVTQNGIHGWVRPVSPIAGQEGAIPPQSSLMTNGQQIAPLDFVTISFTGHQPHGCQTENHLIDGQPWVKVSVLTRANITPYIQDVPDLWNFGNSTYNGVNDKISPQEFAVFGDSLRLILAADFTYAVNMEGYQAYPQKRKLRGTFTYKGIKYTLKITDPVLCANIAAMEIGKIYAQPNAVLCVSITDIYAPANAHFKLIAAVF</sequence>
<proteinExistence type="predicted"/>
<dbReference type="EMBL" id="JACOGG010000019">
    <property type="protein sequence ID" value="MBC3936743.1"/>
    <property type="molecule type" value="Genomic_DNA"/>
</dbReference>
<dbReference type="Proteomes" id="UP000612361">
    <property type="component" value="Unassembled WGS sequence"/>
</dbReference>
<gene>
    <name evidence="2" type="ORF">H8K47_15350</name>
</gene>
<protein>
    <recommendedName>
        <fullName evidence="1">Dual OB-containing domain-containing protein</fullName>
    </recommendedName>
</protein>